<sequence>MYTTFGVEKPKRGGDGPQYGASRSGYYWNDHIMPEQDVMASFNYDAKSASELHKLGFGVVNTHMPDGVVRGTGALIALNNNADNSMRVVDGETTQHLSFSKSVTSRQSYPSSIMGSMALLRQMYDDAKWYEAGNIDTKDLSLEALNKIKTYFKFLKLEVELTLCALIKLVMPLTFNIL</sequence>
<gene>
    <name evidence="1" type="ORF">ADIWIN_3197</name>
</gene>
<name>S7VNI9_9FLAO</name>
<keyword evidence="1" id="KW-0378">Hydrolase</keyword>
<dbReference type="GO" id="GO:0016787">
    <property type="term" value="F:hydrolase activity"/>
    <property type="evidence" value="ECO:0007669"/>
    <property type="project" value="UniProtKB-KW"/>
</dbReference>
<reference evidence="1 2" key="1">
    <citation type="journal article" date="2013" name="Genome Announc.">
        <title>Draft Genome Sequence of Winogradskyella psychrotolerans RS-3T, Isolated from the Marine Transect of Kongsfjorden, Ny-Alesund, Svalbard, Arctic Ocean.</title>
        <authorList>
            <person name="Kumar Pinnaka A."/>
            <person name="Ara S."/>
            <person name="Singh A."/>
            <person name="Shivaji S."/>
        </authorList>
    </citation>
    <scope>NUCLEOTIDE SEQUENCE [LARGE SCALE GENOMIC DNA]</scope>
    <source>
        <strain evidence="1 2">RS-3</strain>
    </source>
</reference>
<dbReference type="STRING" id="641526.ADIWIN_3197"/>
<organism evidence="1 2">
    <name type="scientific">Winogradskyella psychrotolerans RS-3</name>
    <dbReference type="NCBI Taxonomy" id="641526"/>
    <lineage>
        <taxon>Bacteria</taxon>
        <taxon>Pseudomonadati</taxon>
        <taxon>Bacteroidota</taxon>
        <taxon>Flavobacteriia</taxon>
        <taxon>Flavobacteriales</taxon>
        <taxon>Flavobacteriaceae</taxon>
        <taxon>Winogradskyella</taxon>
    </lineage>
</organism>
<accession>S7VNI9</accession>
<comment type="caution">
    <text evidence="1">The sequence shown here is derived from an EMBL/GenBank/DDBJ whole genome shotgun (WGS) entry which is preliminary data.</text>
</comment>
<dbReference type="Proteomes" id="UP000014962">
    <property type="component" value="Unassembled WGS sequence"/>
</dbReference>
<dbReference type="PATRIC" id="fig|641526.4.peg.3169"/>
<protein>
    <submittedName>
        <fullName evidence="1">Amidohydrolase-like protein</fullName>
    </submittedName>
</protein>
<dbReference type="AlphaFoldDB" id="S7VNI9"/>
<proteinExistence type="predicted"/>
<evidence type="ECO:0000313" key="1">
    <source>
        <dbReference type="EMBL" id="EPR71750.1"/>
    </source>
</evidence>
<dbReference type="EMBL" id="ATMR01000145">
    <property type="protein sequence ID" value="EPR71750.1"/>
    <property type="molecule type" value="Genomic_DNA"/>
</dbReference>
<keyword evidence="2" id="KW-1185">Reference proteome</keyword>
<dbReference type="eggNOG" id="COG1228">
    <property type="taxonomic scope" value="Bacteria"/>
</dbReference>
<dbReference type="Gene3D" id="3.20.20.140">
    <property type="entry name" value="Metal-dependent hydrolases"/>
    <property type="match status" value="1"/>
</dbReference>
<evidence type="ECO:0000313" key="2">
    <source>
        <dbReference type="Proteomes" id="UP000014962"/>
    </source>
</evidence>